<evidence type="ECO:0000313" key="3">
    <source>
        <dbReference type="Proteomes" id="UP000017822"/>
    </source>
</evidence>
<sequence length="109" mass="12524">APAKAVPCRYARSAPPAWREAFMQRFERLSLVIVLGSYAMDYHLGTGKTPLTRVVEAWREHWPQAFPLPHPSPRNNRWLVRNPWFQQDVLPALQARVQAVLTANPKETP</sequence>
<dbReference type="AlphaFoldDB" id="V4Q6G0"/>
<protein>
    <recommendedName>
        <fullName evidence="1">Uracil-DNA glycosylase-like domain-containing protein</fullName>
    </recommendedName>
</protein>
<proteinExistence type="predicted"/>
<gene>
    <name evidence="2" type="ORF">F753_21815</name>
</gene>
<dbReference type="Pfam" id="PF03167">
    <property type="entry name" value="UDG"/>
    <property type="match status" value="1"/>
</dbReference>
<evidence type="ECO:0000259" key="1">
    <source>
        <dbReference type="Pfam" id="PF03167"/>
    </source>
</evidence>
<dbReference type="InterPro" id="IPR005122">
    <property type="entry name" value="Uracil-DNA_glycosylase-like"/>
</dbReference>
<feature type="non-terminal residue" evidence="2">
    <location>
        <position position="1"/>
    </location>
</feature>
<dbReference type="PANTHER" id="PTHR42160">
    <property type="entry name" value="URACIL-DNA GLYCOSYLASE SUPERFAMILY PROTEIN"/>
    <property type="match status" value="1"/>
</dbReference>
<comment type="caution">
    <text evidence="2">The sequence shown here is derived from an EMBL/GenBank/DDBJ whole genome shotgun (WGS) entry which is preliminary data.</text>
</comment>
<accession>V4Q6G0</accession>
<dbReference type="PANTHER" id="PTHR42160:SF1">
    <property type="entry name" value="URACIL-DNA GLYCOSYLASE SUPERFAMILY PROTEIN"/>
    <property type="match status" value="1"/>
</dbReference>
<dbReference type="SUPFAM" id="SSF52141">
    <property type="entry name" value="Uracil-DNA glycosylase-like"/>
    <property type="match status" value="1"/>
</dbReference>
<organism evidence="2 3">
    <name type="scientific">Stutzerimonas chloritidismutans AW-1</name>
    <dbReference type="NCBI Taxonomy" id="1263865"/>
    <lineage>
        <taxon>Bacteria</taxon>
        <taxon>Pseudomonadati</taxon>
        <taxon>Pseudomonadota</taxon>
        <taxon>Gammaproteobacteria</taxon>
        <taxon>Pseudomonadales</taxon>
        <taxon>Pseudomonadaceae</taxon>
        <taxon>Stutzerimonas</taxon>
    </lineage>
</organism>
<name>V4Q6G0_STUCH</name>
<dbReference type="InterPro" id="IPR036895">
    <property type="entry name" value="Uracil-DNA_glycosylase-like_sf"/>
</dbReference>
<evidence type="ECO:0000313" key="2">
    <source>
        <dbReference type="EMBL" id="ESQ97327.1"/>
    </source>
</evidence>
<dbReference type="RefSeq" id="WP_023446892.1">
    <property type="nucleotide sequence ID" value="NZ_AOFQ01000065.1"/>
</dbReference>
<dbReference type="PATRIC" id="fig|1263865.4.peg.4215"/>
<dbReference type="EMBL" id="AOFQ01000065">
    <property type="protein sequence ID" value="ESQ97327.1"/>
    <property type="molecule type" value="Genomic_DNA"/>
</dbReference>
<dbReference type="Proteomes" id="UP000017822">
    <property type="component" value="Unassembled WGS sequence"/>
</dbReference>
<feature type="domain" description="Uracil-DNA glycosylase-like" evidence="1">
    <location>
        <begin position="23"/>
        <end position="94"/>
    </location>
</feature>
<dbReference type="InterPro" id="IPR047124">
    <property type="entry name" value="HI_0220.2"/>
</dbReference>
<reference evidence="2 3" key="1">
    <citation type="submission" date="2013-07" db="EMBL/GenBank/DDBJ databases">
        <authorList>
            <person name="Schaap P.J."/>
            <person name="Mehboob F."/>
            <person name="Oosterkamp M.J."/>
            <person name="de Vos W.M."/>
            <person name="Stams A.J.M."/>
            <person name="Koehorst J.J."/>
        </authorList>
    </citation>
    <scope>NUCLEOTIDE SEQUENCE [LARGE SCALE GENOMIC DNA]</scope>
    <source>
        <strain evidence="2 3">AW-1</strain>
    </source>
</reference>
<dbReference type="Gene3D" id="3.40.470.10">
    <property type="entry name" value="Uracil-DNA glycosylase-like domain"/>
    <property type="match status" value="1"/>
</dbReference>